<reference evidence="2 3" key="1">
    <citation type="submission" date="2023-01" db="EMBL/GenBank/DDBJ databases">
        <authorList>
            <person name="Yoon J.-W."/>
        </authorList>
    </citation>
    <scope>NUCLEOTIDE SEQUENCE [LARGE SCALE GENOMIC DNA]</scope>
    <source>
        <strain evidence="2 3">KMU-50</strain>
    </source>
</reference>
<keyword evidence="3" id="KW-1185">Reference proteome</keyword>
<comment type="caution">
    <text evidence="2">The sequence shown here is derived from an EMBL/GenBank/DDBJ whole genome shotgun (WGS) entry which is preliminary data.</text>
</comment>
<organism evidence="2 3">
    <name type="scientific">Aliiroseovarius salicola</name>
    <dbReference type="NCBI Taxonomy" id="3009082"/>
    <lineage>
        <taxon>Bacteria</taxon>
        <taxon>Pseudomonadati</taxon>
        <taxon>Pseudomonadota</taxon>
        <taxon>Alphaproteobacteria</taxon>
        <taxon>Rhodobacterales</taxon>
        <taxon>Paracoccaceae</taxon>
        <taxon>Aliiroseovarius</taxon>
    </lineage>
</organism>
<gene>
    <name evidence="2" type="ORF">O2N63_08675</name>
</gene>
<feature type="transmembrane region" description="Helical" evidence="1">
    <location>
        <begin position="26"/>
        <end position="44"/>
    </location>
</feature>
<keyword evidence="1" id="KW-0472">Membrane</keyword>
<keyword evidence="1" id="KW-1133">Transmembrane helix</keyword>
<accession>A0ABT4W0X6</accession>
<evidence type="ECO:0000256" key="1">
    <source>
        <dbReference type="SAM" id="Phobius"/>
    </source>
</evidence>
<evidence type="ECO:0008006" key="4">
    <source>
        <dbReference type="Google" id="ProtNLM"/>
    </source>
</evidence>
<protein>
    <recommendedName>
        <fullName evidence="4">Pilus assembly protein</fullName>
    </recommendedName>
</protein>
<dbReference type="EMBL" id="JAQIIO010000004">
    <property type="protein sequence ID" value="MDA5094162.1"/>
    <property type="molecule type" value="Genomic_DNA"/>
</dbReference>
<name>A0ABT4W0X6_9RHOB</name>
<evidence type="ECO:0000313" key="2">
    <source>
        <dbReference type="EMBL" id="MDA5094162.1"/>
    </source>
</evidence>
<sequence length="66" mass="6887">MKQFAYTTAHPHRFLHDEDGAVTVDWVVLTAAIVMLGMAAGFTVTSNIPGIADKISSVVAGQDVGG</sequence>
<evidence type="ECO:0000313" key="3">
    <source>
        <dbReference type="Proteomes" id="UP001528040"/>
    </source>
</evidence>
<dbReference type="RefSeq" id="WP_271053875.1">
    <property type="nucleotide sequence ID" value="NZ_JAQIIO010000004.1"/>
</dbReference>
<dbReference type="Proteomes" id="UP001528040">
    <property type="component" value="Unassembled WGS sequence"/>
</dbReference>
<keyword evidence="1" id="KW-0812">Transmembrane</keyword>
<proteinExistence type="predicted"/>